<accession>A0A6J5MF15</accession>
<gene>
    <name evidence="3" type="ORF">UFOVP1414_69</name>
    <name evidence="2" type="ORF">UFOVP442_8</name>
</gene>
<dbReference type="EMBL" id="LR796419">
    <property type="protein sequence ID" value="CAB4142319.1"/>
    <property type="molecule type" value="Genomic_DNA"/>
</dbReference>
<dbReference type="EMBL" id="LR797380">
    <property type="protein sequence ID" value="CAB4211973.1"/>
    <property type="molecule type" value="Genomic_DNA"/>
</dbReference>
<name>A0A6J5MF15_9CAUD</name>
<evidence type="ECO:0000313" key="3">
    <source>
        <dbReference type="EMBL" id="CAB4211973.1"/>
    </source>
</evidence>
<proteinExistence type="predicted"/>
<protein>
    <submittedName>
        <fullName evidence="2">Uncharacterized protein</fullName>
    </submittedName>
</protein>
<organism evidence="2">
    <name type="scientific">uncultured Caudovirales phage</name>
    <dbReference type="NCBI Taxonomy" id="2100421"/>
    <lineage>
        <taxon>Viruses</taxon>
        <taxon>Duplodnaviria</taxon>
        <taxon>Heunggongvirae</taxon>
        <taxon>Uroviricota</taxon>
        <taxon>Caudoviricetes</taxon>
        <taxon>Peduoviridae</taxon>
        <taxon>Maltschvirus</taxon>
        <taxon>Maltschvirus maltsch</taxon>
    </lineage>
</organism>
<evidence type="ECO:0000313" key="2">
    <source>
        <dbReference type="EMBL" id="CAB4142319.1"/>
    </source>
</evidence>
<evidence type="ECO:0000256" key="1">
    <source>
        <dbReference type="SAM" id="MobiDB-lite"/>
    </source>
</evidence>
<sequence length="88" mass="10099">MAQQQAGSVIFAHMQFPEYQFREFPKWVTASNGERVLVQNAEEEESVCEVAGPSSEQEDEEGTNRGRRGTGRKQQGRRQQRPLETEEE</sequence>
<feature type="compositionally biased region" description="Basic residues" evidence="1">
    <location>
        <begin position="65"/>
        <end position="80"/>
    </location>
</feature>
<reference evidence="2" key="1">
    <citation type="submission" date="2020-04" db="EMBL/GenBank/DDBJ databases">
        <authorList>
            <person name="Chiriac C."/>
            <person name="Salcher M."/>
            <person name="Ghai R."/>
            <person name="Kavagutti S V."/>
        </authorList>
    </citation>
    <scope>NUCLEOTIDE SEQUENCE</scope>
</reference>
<feature type="region of interest" description="Disordered" evidence="1">
    <location>
        <begin position="43"/>
        <end position="88"/>
    </location>
</feature>